<dbReference type="PANTHER" id="PTHR13231:SF3">
    <property type="entry name" value="SMALL RIBOSOMAL SUBUNIT PROTEIN MS31"/>
    <property type="match status" value="1"/>
</dbReference>
<gene>
    <name evidence="10" type="ORF">B4U80_02710</name>
</gene>
<evidence type="ECO:0000256" key="1">
    <source>
        <dbReference type="ARBA" id="ARBA00004173"/>
    </source>
</evidence>
<evidence type="ECO:0000256" key="6">
    <source>
        <dbReference type="ARBA" id="ARBA00023274"/>
    </source>
</evidence>
<evidence type="ECO:0000256" key="5">
    <source>
        <dbReference type="ARBA" id="ARBA00023128"/>
    </source>
</evidence>
<keyword evidence="11" id="KW-1185">Reference proteome</keyword>
<dbReference type="OrthoDB" id="5989925at2759"/>
<evidence type="ECO:0000313" key="11">
    <source>
        <dbReference type="Proteomes" id="UP000288716"/>
    </source>
</evidence>
<dbReference type="Pfam" id="PF15433">
    <property type="entry name" value="MRP-S31"/>
    <property type="match status" value="1"/>
</dbReference>
<evidence type="ECO:0000313" key="10">
    <source>
        <dbReference type="EMBL" id="RWS21116.1"/>
    </source>
</evidence>
<evidence type="ECO:0000256" key="7">
    <source>
        <dbReference type="ARBA" id="ARBA00035133"/>
    </source>
</evidence>
<feature type="region of interest" description="Disordered" evidence="9">
    <location>
        <begin position="85"/>
        <end position="112"/>
    </location>
</feature>
<evidence type="ECO:0000256" key="4">
    <source>
        <dbReference type="ARBA" id="ARBA00022980"/>
    </source>
</evidence>
<proteinExistence type="inferred from homology"/>
<name>A0A443S0S7_9ACAR</name>
<accession>A0A443S0S7</accession>
<keyword evidence="5" id="KW-0496">Mitochondrion</keyword>
<evidence type="ECO:0000256" key="9">
    <source>
        <dbReference type="SAM" id="MobiDB-lite"/>
    </source>
</evidence>
<comment type="subcellular location">
    <subcellularLocation>
        <location evidence="1">Mitochondrion</location>
    </subcellularLocation>
</comment>
<evidence type="ECO:0000256" key="3">
    <source>
        <dbReference type="ARBA" id="ARBA00022946"/>
    </source>
</evidence>
<dbReference type="EMBL" id="NCKV01013657">
    <property type="protein sequence ID" value="RWS21116.1"/>
    <property type="molecule type" value="Genomic_DNA"/>
</dbReference>
<sequence>MTLIGFSMNSAKNLRVWKQVLIRCQREWLRNAASRRCLCDESSKDKDLVVKKEESKKVEAKKKLDELLKSMIESSSVQKVDETFNKKLAKPDRTAKRKEIPLPPPPAMKEVSPDINQRLKDAAKVVGQKIGGVEGKKTESELLRMLKRVKEDSLDPSINLKDLIAGMKVDRDDKPVEYGRYALSMVRESRESRESDTGFKRRPPPIARSTVAVDKIPSFFKNAKPLNIFDENLPLVNPEAPILETWNRLEQHELKMLITHAPENAFEEMIRWTEQGKLWKYPINNEEGLEEEAKVPFYEHVLLDEHLEGFPEKGPIRDFMELVIIGLSKNHSMTADRKKLYIDWYREYFNEKEPLLKACGAV</sequence>
<evidence type="ECO:0000256" key="8">
    <source>
        <dbReference type="ARBA" id="ARBA00035363"/>
    </source>
</evidence>
<dbReference type="GO" id="GO:0003735">
    <property type="term" value="F:structural constituent of ribosome"/>
    <property type="evidence" value="ECO:0007669"/>
    <property type="project" value="InterPro"/>
</dbReference>
<comment type="similarity">
    <text evidence="2">Belongs to the mitochondrion-specific ribosomal protein mS31 family.</text>
</comment>
<reference evidence="10 11" key="1">
    <citation type="journal article" date="2018" name="Gigascience">
        <title>Genomes of trombidid mites reveal novel predicted allergens and laterally-transferred genes associated with secondary metabolism.</title>
        <authorList>
            <person name="Dong X."/>
            <person name="Chaisiri K."/>
            <person name="Xia D."/>
            <person name="Armstrong S.D."/>
            <person name="Fang Y."/>
            <person name="Donnelly M.J."/>
            <person name="Kadowaki T."/>
            <person name="McGarry J.W."/>
            <person name="Darby A.C."/>
            <person name="Makepeace B.L."/>
        </authorList>
    </citation>
    <scope>NUCLEOTIDE SEQUENCE [LARGE SCALE GENOMIC DNA]</scope>
    <source>
        <strain evidence="10">UoL-UT</strain>
    </source>
</reference>
<dbReference type="STRING" id="299467.A0A443S0S7"/>
<organism evidence="10 11">
    <name type="scientific">Leptotrombidium deliense</name>
    <dbReference type="NCBI Taxonomy" id="299467"/>
    <lineage>
        <taxon>Eukaryota</taxon>
        <taxon>Metazoa</taxon>
        <taxon>Ecdysozoa</taxon>
        <taxon>Arthropoda</taxon>
        <taxon>Chelicerata</taxon>
        <taxon>Arachnida</taxon>
        <taxon>Acari</taxon>
        <taxon>Acariformes</taxon>
        <taxon>Trombidiformes</taxon>
        <taxon>Prostigmata</taxon>
        <taxon>Anystina</taxon>
        <taxon>Parasitengona</taxon>
        <taxon>Trombiculoidea</taxon>
        <taxon>Trombiculidae</taxon>
        <taxon>Leptotrombidium</taxon>
    </lineage>
</organism>
<protein>
    <recommendedName>
        <fullName evidence="7">Small ribosomal subunit protein mS31</fullName>
    </recommendedName>
    <alternativeName>
        <fullName evidence="8">28S ribosomal protein S31, mitochondrial</fullName>
    </alternativeName>
</protein>
<evidence type="ECO:0000256" key="2">
    <source>
        <dbReference type="ARBA" id="ARBA00011057"/>
    </source>
</evidence>
<dbReference type="Proteomes" id="UP000288716">
    <property type="component" value="Unassembled WGS sequence"/>
</dbReference>
<dbReference type="AlphaFoldDB" id="A0A443S0S7"/>
<dbReference type="GO" id="GO:0005763">
    <property type="term" value="C:mitochondrial small ribosomal subunit"/>
    <property type="evidence" value="ECO:0007669"/>
    <property type="project" value="InterPro"/>
</dbReference>
<dbReference type="InterPro" id="IPR026299">
    <property type="entry name" value="MRP-S31"/>
</dbReference>
<keyword evidence="3" id="KW-0809">Transit peptide</keyword>
<keyword evidence="4 10" id="KW-0689">Ribosomal protein</keyword>
<dbReference type="PANTHER" id="PTHR13231">
    <property type="entry name" value="MITOCHONDRIAL RIBOSOMAL PROTEIN S31"/>
    <property type="match status" value="1"/>
</dbReference>
<comment type="caution">
    <text evidence="10">The sequence shown here is derived from an EMBL/GenBank/DDBJ whole genome shotgun (WGS) entry which is preliminary data.</text>
</comment>
<dbReference type="VEuPathDB" id="VectorBase:LDEU010925"/>
<keyword evidence="6" id="KW-0687">Ribonucleoprotein</keyword>
<feature type="compositionally biased region" description="Basic and acidic residues" evidence="9">
    <location>
        <begin position="85"/>
        <end position="100"/>
    </location>
</feature>